<keyword evidence="4" id="KW-1185">Reference proteome</keyword>
<dbReference type="EMBL" id="CP036434">
    <property type="protein sequence ID" value="QDV07906.1"/>
    <property type="molecule type" value="Genomic_DNA"/>
</dbReference>
<dbReference type="InterPro" id="IPR007055">
    <property type="entry name" value="BON_dom"/>
</dbReference>
<name>A0A518EUX9_9BACT</name>
<reference evidence="3 4" key="1">
    <citation type="submission" date="2019-02" db="EMBL/GenBank/DDBJ databases">
        <title>Deep-cultivation of Planctomycetes and their phenomic and genomic characterization uncovers novel biology.</title>
        <authorList>
            <person name="Wiegand S."/>
            <person name="Jogler M."/>
            <person name="Boedeker C."/>
            <person name="Pinto D."/>
            <person name="Vollmers J."/>
            <person name="Rivas-Marin E."/>
            <person name="Kohn T."/>
            <person name="Peeters S.H."/>
            <person name="Heuer A."/>
            <person name="Rast P."/>
            <person name="Oberbeckmann S."/>
            <person name="Bunk B."/>
            <person name="Jeske O."/>
            <person name="Meyerdierks A."/>
            <person name="Storesund J.E."/>
            <person name="Kallscheuer N."/>
            <person name="Luecker S."/>
            <person name="Lage O.M."/>
            <person name="Pohl T."/>
            <person name="Merkel B.J."/>
            <person name="Hornburger P."/>
            <person name="Mueller R.-W."/>
            <person name="Bruemmer F."/>
            <person name="Labrenz M."/>
            <person name="Spormann A.M."/>
            <person name="Op den Camp H."/>
            <person name="Overmann J."/>
            <person name="Amann R."/>
            <person name="Jetten M.S.M."/>
            <person name="Mascher T."/>
            <person name="Medema M.H."/>
            <person name="Devos D.P."/>
            <person name="Kaster A.-K."/>
            <person name="Ovreas L."/>
            <person name="Rohde M."/>
            <person name="Galperin M.Y."/>
            <person name="Jogler C."/>
        </authorList>
    </citation>
    <scope>NUCLEOTIDE SEQUENCE [LARGE SCALE GENOMIC DNA]</scope>
    <source>
        <strain evidence="3 4">Poly30</strain>
    </source>
</reference>
<sequence>MSTEEVDIYLKERATELIEGDATISIDNLRIHAETGVLRLAGEASTESDRDRAGVLARSVRGSVAVANDIRVKATETDRDRPADSSSADQAPDGWVENYRDTQSTPHRSGEQKDQQ</sequence>
<dbReference type="Gene3D" id="3.30.1340.30">
    <property type="match status" value="1"/>
</dbReference>
<protein>
    <submittedName>
        <fullName evidence="3">BON domain protein</fullName>
    </submittedName>
</protein>
<dbReference type="AlphaFoldDB" id="A0A518EUX9"/>
<dbReference type="Proteomes" id="UP000320390">
    <property type="component" value="Chromosome"/>
</dbReference>
<feature type="region of interest" description="Disordered" evidence="1">
    <location>
        <begin position="71"/>
        <end position="116"/>
    </location>
</feature>
<feature type="compositionally biased region" description="Basic and acidic residues" evidence="1">
    <location>
        <begin position="71"/>
        <end position="83"/>
    </location>
</feature>
<evidence type="ECO:0000313" key="4">
    <source>
        <dbReference type="Proteomes" id="UP000320390"/>
    </source>
</evidence>
<dbReference type="Pfam" id="PF04972">
    <property type="entry name" value="BON"/>
    <property type="match status" value="1"/>
</dbReference>
<dbReference type="RefSeq" id="WP_145199625.1">
    <property type="nucleotide sequence ID" value="NZ_CP036434.1"/>
</dbReference>
<feature type="compositionally biased region" description="Low complexity" evidence="1">
    <location>
        <begin position="84"/>
        <end position="93"/>
    </location>
</feature>
<accession>A0A518EUX9</accession>
<proteinExistence type="predicted"/>
<feature type="domain" description="BON" evidence="2">
    <location>
        <begin position="6"/>
        <end position="74"/>
    </location>
</feature>
<evidence type="ECO:0000313" key="3">
    <source>
        <dbReference type="EMBL" id="QDV07906.1"/>
    </source>
</evidence>
<gene>
    <name evidence="3" type="ORF">Poly30_34410</name>
</gene>
<evidence type="ECO:0000259" key="2">
    <source>
        <dbReference type="PROSITE" id="PS50914"/>
    </source>
</evidence>
<organism evidence="3 4">
    <name type="scientific">Saltatorellus ferox</name>
    <dbReference type="NCBI Taxonomy" id="2528018"/>
    <lineage>
        <taxon>Bacteria</taxon>
        <taxon>Pseudomonadati</taxon>
        <taxon>Planctomycetota</taxon>
        <taxon>Planctomycetia</taxon>
        <taxon>Planctomycetia incertae sedis</taxon>
        <taxon>Saltatorellus</taxon>
    </lineage>
</organism>
<dbReference type="PROSITE" id="PS50914">
    <property type="entry name" value="BON"/>
    <property type="match status" value="1"/>
</dbReference>
<evidence type="ECO:0000256" key="1">
    <source>
        <dbReference type="SAM" id="MobiDB-lite"/>
    </source>
</evidence>